<dbReference type="AlphaFoldDB" id="A0A951UTE6"/>
<dbReference type="EMBL" id="JAHHGZ010000013">
    <property type="protein sequence ID" value="MBW4668441.1"/>
    <property type="molecule type" value="Genomic_DNA"/>
</dbReference>
<name>A0A951UTE6_9CYAN</name>
<evidence type="ECO:0000313" key="1">
    <source>
        <dbReference type="EMBL" id="MBW4668441.1"/>
    </source>
</evidence>
<gene>
    <name evidence="1" type="ORF">KME60_13695</name>
</gene>
<proteinExistence type="predicted"/>
<organism evidence="1 2">
    <name type="scientific">Cyanomargarita calcarea GSE-NOS-MK-12-04C</name>
    <dbReference type="NCBI Taxonomy" id="2839659"/>
    <lineage>
        <taxon>Bacteria</taxon>
        <taxon>Bacillati</taxon>
        <taxon>Cyanobacteriota</taxon>
        <taxon>Cyanophyceae</taxon>
        <taxon>Nostocales</taxon>
        <taxon>Cyanomargaritaceae</taxon>
        <taxon>Cyanomargarita</taxon>
    </lineage>
</organism>
<dbReference type="Proteomes" id="UP000729701">
    <property type="component" value="Unassembled WGS sequence"/>
</dbReference>
<comment type="caution">
    <text evidence="1">The sequence shown here is derived from an EMBL/GenBank/DDBJ whole genome shotgun (WGS) entry which is preliminary data.</text>
</comment>
<reference evidence="1" key="1">
    <citation type="submission" date="2021-05" db="EMBL/GenBank/DDBJ databases">
        <authorList>
            <person name="Pietrasiak N."/>
            <person name="Ward R."/>
            <person name="Stajich J.E."/>
            <person name="Kurbessoian T."/>
        </authorList>
    </citation>
    <scope>NUCLEOTIDE SEQUENCE</scope>
    <source>
        <strain evidence="1">GSE-NOS-MK-12-04C</strain>
    </source>
</reference>
<protein>
    <submittedName>
        <fullName evidence="1">Uncharacterized protein</fullName>
    </submittedName>
</protein>
<evidence type="ECO:0000313" key="2">
    <source>
        <dbReference type="Proteomes" id="UP000729701"/>
    </source>
</evidence>
<accession>A0A951UTE6</accession>
<reference evidence="1" key="2">
    <citation type="journal article" date="2022" name="Microbiol. Resour. Announc.">
        <title>Metagenome Sequencing to Explore Phylogenomics of Terrestrial Cyanobacteria.</title>
        <authorList>
            <person name="Ward R.D."/>
            <person name="Stajich J.E."/>
            <person name="Johansen J.R."/>
            <person name="Huntemann M."/>
            <person name="Clum A."/>
            <person name="Foster B."/>
            <person name="Foster B."/>
            <person name="Roux S."/>
            <person name="Palaniappan K."/>
            <person name="Varghese N."/>
            <person name="Mukherjee S."/>
            <person name="Reddy T.B.K."/>
            <person name="Daum C."/>
            <person name="Copeland A."/>
            <person name="Chen I.A."/>
            <person name="Ivanova N.N."/>
            <person name="Kyrpides N.C."/>
            <person name="Shapiro N."/>
            <person name="Eloe-Fadrosh E.A."/>
            <person name="Pietrasiak N."/>
        </authorList>
    </citation>
    <scope>NUCLEOTIDE SEQUENCE</scope>
    <source>
        <strain evidence="1">GSE-NOS-MK-12-04C</strain>
    </source>
</reference>
<sequence>METLELLLSPIDTNKFKVIISAGGEGEVETSLPFSDSEKDWWKTLIKVLETNTNFQSENFKEPGEQDWMVKSGILMPNRSHFHPDKLKKIGQYYKL</sequence>